<comment type="caution">
    <text evidence="1">The sequence shown here is derived from an EMBL/GenBank/DDBJ whole genome shotgun (WGS) entry which is preliminary data.</text>
</comment>
<sequence length="71" mass="8307">MGVRFVEWDDNDASFTDYAVACHMDELGIDYLVTPDHHSQLFDVVTVPNVHSSEPSDDLNDWHRRLLRYRS</sequence>
<evidence type="ECO:0000313" key="2">
    <source>
        <dbReference type="Proteomes" id="UP000011560"/>
    </source>
</evidence>
<name>M0BD29_9EURY</name>
<proteinExistence type="predicted"/>
<dbReference type="AlphaFoldDB" id="M0BD29"/>
<dbReference type="EMBL" id="AOIQ01000021">
    <property type="protein sequence ID" value="ELZ08387.1"/>
    <property type="molecule type" value="Genomic_DNA"/>
</dbReference>
<organism evidence="1 2">
    <name type="scientific">Halovivax asiaticus JCM 14624</name>
    <dbReference type="NCBI Taxonomy" id="1227490"/>
    <lineage>
        <taxon>Archaea</taxon>
        <taxon>Methanobacteriati</taxon>
        <taxon>Methanobacteriota</taxon>
        <taxon>Stenosarchaea group</taxon>
        <taxon>Halobacteria</taxon>
        <taxon>Halobacteriales</taxon>
        <taxon>Natrialbaceae</taxon>
        <taxon>Halovivax</taxon>
    </lineage>
</organism>
<reference evidence="1 2" key="1">
    <citation type="journal article" date="2014" name="PLoS Genet.">
        <title>Phylogenetically driven sequencing of extremely halophilic archaea reveals strategies for static and dynamic osmo-response.</title>
        <authorList>
            <person name="Becker E.A."/>
            <person name="Seitzer P.M."/>
            <person name="Tritt A."/>
            <person name="Larsen D."/>
            <person name="Krusor M."/>
            <person name="Yao A.I."/>
            <person name="Wu D."/>
            <person name="Madern D."/>
            <person name="Eisen J.A."/>
            <person name="Darling A.E."/>
            <person name="Facciotti M.T."/>
        </authorList>
    </citation>
    <scope>NUCLEOTIDE SEQUENCE [LARGE SCALE GENOMIC DNA]</scope>
    <source>
        <strain evidence="1 2">JCM 14624</strain>
    </source>
</reference>
<evidence type="ECO:0000313" key="1">
    <source>
        <dbReference type="EMBL" id="ELZ08387.1"/>
    </source>
</evidence>
<dbReference type="Proteomes" id="UP000011560">
    <property type="component" value="Unassembled WGS sequence"/>
</dbReference>
<keyword evidence="2" id="KW-1185">Reference proteome</keyword>
<accession>M0BD29</accession>
<dbReference type="STRING" id="1227490.C479_13648"/>
<protein>
    <submittedName>
        <fullName evidence="1">Uncharacterized protein</fullName>
    </submittedName>
</protein>
<gene>
    <name evidence="1" type="ORF">C479_13648</name>
</gene>